<gene>
    <name evidence="1" type="ORF">ECTP4_00466</name>
</gene>
<protein>
    <submittedName>
        <fullName evidence="1">Uncharacterized protein</fullName>
    </submittedName>
</protein>
<dbReference type="EMBL" id="KP869102">
    <property type="protein sequence ID" value="AKE45344.1"/>
    <property type="molecule type" value="Genomic_DNA"/>
</dbReference>
<dbReference type="Proteomes" id="UP000260388">
    <property type="component" value="Segment"/>
</dbReference>
<sequence length="66" mass="7569">MSNNIRVINFKKEEKIAVLIDGQEIFKGYYEDHQTAISITRVIGYHNFYPQGAEAAVKRIKEIVGL</sequence>
<proteinExistence type="predicted"/>
<organism evidence="1 2">
    <name type="scientific">Escherichia coli O157 typing phage 4</name>
    <dbReference type="NCBI Taxonomy" id="1508679"/>
    <lineage>
        <taxon>Viruses</taxon>
        <taxon>Duplodnaviria</taxon>
        <taxon>Heunggongvirae</taxon>
        <taxon>Uroviricota</taxon>
        <taxon>Caudoviricetes</taxon>
        <taxon>Vequintavirinae</taxon>
        <taxon>Vequintavirus</taxon>
        <taxon>Vequintavirus JES2013</taxon>
    </lineage>
</organism>
<accession>A0A0F6R6U8</accession>
<reference evidence="1 2" key="1">
    <citation type="journal article" date="2015" name="BMC Genomics">
        <title>Analysis of whole genome sequencing for the Escherichia coli O157:H7 typing phages.</title>
        <authorList>
            <person name="Cowley L.A."/>
            <person name="Beckett S.J."/>
            <person name="Chase-Topping M."/>
            <person name="Perry N."/>
            <person name="Dallman T.J."/>
            <person name="Gally D.L."/>
            <person name="Jenkins C."/>
        </authorList>
    </citation>
    <scope>NUCLEOTIDE SEQUENCE [LARGE SCALE GENOMIC DNA]</scope>
</reference>
<evidence type="ECO:0000313" key="1">
    <source>
        <dbReference type="EMBL" id="AKE45344.1"/>
    </source>
</evidence>
<evidence type="ECO:0000313" key="2">
    <source>
        <dbReference type="Proteomes" id="UP000260388"/>
    </source>
</evidence>
<name>A0A0F6R6U8_9CAUD</name>